<dbReference type="NCBIfam" id="NF005111">
    <property type="entry name" value="PRK06545.2-3"/>
    <property type="match status" value="1"/>
</dbReference>
<protein>
    <recommendedName>
        <fullName evidence="4">Prephenate dehydrogenase</fullName>
        <ecNumber evidence="3">1.3.1.12</ecNumber>
    </recommendedName>
</protein>
<dbReference type="InterPro" id="IPR050812">
    <property type="entry name" value="Preph/Arog_dehydrog"/>
</dbReference>
<dbReference type="InterPro" id="IPR046825">
    <property type="entry name" value="PDH_C"/>
</dbReference>
<dbReference type="UniPathway" id="UPA00122">
    <property type="reaction ID" value="UER00961"/>
</dbReference>
<dbReference type="PATRIC" id="fig|1469144.8.peg.4734"/>
<dbReference type="Pfam" id="PF02153">
    <property type="entry name" value="PDH_N"/>
    <property type="match status" value="1"/>
</dbReference>
<dbReference type="Gene3D" id="3.40.50.720">
    <property type="entry name" value="NAD(P)-binding Rossmann-like Domain"/>
    <property type="match status" value="1"/>
</dbReference>
<evidence type="ECO:0000256" key="5">
    <source>
        <dbReference type="ARBA" id="ARBA00022498"/>
    </source>
</evidence>
<evidence type="ECO:0000256" key="7">
    <source>
        <dbReference type="ARBA" id="ARBA00023027"/>
    </source>
</evidence>
<dbReference type="Gene3D" id="3.30.70.260">
    <property type="match status" value="1"/>
</dbReference>
<dbReference type="InterPro" id="IPR036291">
    <property type="entry name" value="NAD(P)-bd_dom_sf"/>
</dbReference>
<dbReference type="GO" id="GO:0008977">
    <property type="term" value="F:prephenate dehydrogenase (NAD+) activity"/>
    <property type="evidence" value="ECO:0007669"/>
    <property type="project" value="UniProtKB-EC"/>
</dbReference>
<evidence type="ECO:0000256" key="2">
    <source>
        <dbReference type="ARBA" id="ARBA00007964"/>
    </source>
</evidence>
<dbReference type="NCBIfam" id="NF005109">
    <property type="entry name" value="PRK06545.2-1"/>
    <property type="match status" value="1"/>
</dbReference>
<dbReference type="InterPro" id="IPR008927">
    <property type="entry name" value="6-PGluconate_DH-like_C_sf"/>
</dbReference>
<comment type="caution">
    <text evidence="12">The sequence shown here is derived from an EMBL/GenBank/DDBJ whole genome shotgun (WGS) entry which is preliminary data.</text>
</comment>
<comment type="catalytic activity">
    <reaction evidence="9">
        <text>prephenate + NAD(+) = 3-(4-hydroxyphenyl)pyruvate + CO2 + NADH</text>
        <dbReference type="Rhea" id="RHEA:13869"/>
        <dbReference type="ChEBI" id="CHEBI:16526"/>
        <dbReference type="ChEBI" id="CHEBI:29934"/>
        <dbReference type="ChEBI" id="CHEBI:36242"/>
        <dbReference type="ChEBI" id="CHEBI:57540"/>
        <dbReference type="ChEBI" id="CHEBI:57945"/>
        <dbReference type="EC" id="1.3.1.12"/>
    </reaction>
</comment>
<keyword evidence="8" id="KW-0057">Aromatic amino acid biosynthesis</keyword>
<keyword evidence="8" id="KW-0028">Amino-acid biosynthesis</keyword>
<keyword evidence="6" id="KW-0560">Oxidoreductase</keyword>
<dbReference type="PROSITE" id="PS51176">
    <property type="entry name" value="PDH_ADH"/>
    <property type="match status" value="1"/>
</dbReference>
<keyword evidence="5" id="KW-0827">Tyrosine biosynthesis</keyword>
<evidence type="ECO:0000256" key="8">
    <source>
        <dbReference type="ARBA" id="ARBA00023141"/>
    </source>
</evidence>
<comment type="pathway">
    <text evidence="1">Amino-acid biosynthesis; L-tyrosine biosynthesis; (4-hydroxyphenyl)pyruvate from prephenate (NAD(+) route): step 1/1.</text>
</comment>
<evidence type="ECO:0000256" key="1">
    <source>
        <dbReference type="ARBA" id="ARBA00005067"/>
    </source>
</evidence>
<evidence type="ECO:0000259" key="11">
    <source>
        <dbReference type="PROSITE" id="PS51671"/>
    </source>
</evidence>
<dbReference type="NCBIfam" id="NF005112">
    <property type="entry name" value="PRK06545.2-4"/>
    <property type="match status" value="1"/>
</dbReference>
<evidence type="ECO:0000313" key="12">
    <source>
        <dbReference type="EMBL" id="KWX05235.1"/>
    </source>
</evidence>
<organism evidence="12 13">
    <name type="scientific">Carbonactinospora thermoautotrophica</name>
    <dbReference type="NCBI Taxonomy" id="1469144"/>
    <lineage>
        <taxon>Bacteria</taxon>
        <taxon>Bacillati</taxon>
        <taxon>Actinomycetota</taxon>
        <taxon>Actinomycetes</taxon>
        <taxon>Kitasatosporales</taxon>
        <taxon>Carbonactinosporaceae</taxon>
        <taxon>Carbonactinospora</taxon>
    </lineage>
</organism>
<keyword evidence="7" id="KW-0520">NAD</keyword>
<dbReference type="PROSITE" id="PS51671">
    <property type="entry name" value="ACT"/>
    <property type="match status" value="1"/>
</dbReference>
<dbReference type="PANTHER" id="PTHR21363:SF0">
    <property type="entry name" value="PREPHENATE DEHYDROGENASE [NADP(+)]"/>
    <property type="match status" value="1"/>
</dbReference>
<feature type="domain" description="Prephenate/arogenate dehydrogenase" evidence="10">
    <location>
        <begin position="11"/>
        <end position="295"/>
    </location>
</feature>
<dbReference type="InterPro" id="IPR046826">
    <property type="entry name" value="PDH_N"/>
</dbReference>
<evidence type="ECO:0000313" key="13">
    <source>
        <dbReference type="Proteomes" id="UP000070659"/>
    </source>
</evidence>
<dbReference type="SUPFAM" id="SSF55021">
    <property type="entry name" value="ACT-like"/>
    <property type="match status" value="1"/>
</dbReference>
<dbReference type="Pfam" id="PF20463">
    <property type="entry name" value="PDH_C"/>
    <property type="match status" value="1"/>
</dbReference>
<dbReference type="EMBL" id="JYIJ01000012">
    <property type="protein sequence ID" value="KWX05235.1"/>
    <property type="molecule type" value="Genomic_DNA"/>
</dbReference>
<dbReference type="AlphaFoldDB" id="A0A132N526"/>
<gene>
    <name evidence="12" type="ORF">TH66_02875</name>
</gene>
<proteinExistence type="inferred from homology"/>
<dbReference type="GO" id="GO:0070403">
    <property type="term" value="F:NAD+ binding"/>
    <property type="evidence" value="ECO:0007669"/>
    <property type="project" value="InterPro"/>
</dbReference>
<dbReference type="PANTHER" id="PTHR21363">
    <property type="entry name" value="PREPHENATE DEHYDROGENASE"/>
    <property type="match status" value="1"/>
</dbReference>
<evidence type="ECO:0000256" key="9">
    <source>
        <dbReference type="ARBA" id="ARBA00049260"/>
    </source>
</evidence>
<evidence type="ECO:0000256" key="4">
    <source>
        <dbReference type="ARBA" id="ARBA00016891"/>
    </source>
</evidence>
<dbReference type="EC" id="1.3.1.12" evidence="3"/>
<feature type="domain" description="ACT" evidence="11">
    <location>
        <begin position="300"/>
        <end position="367"/>
    </location>
</feature>
<sequence length="367" mass="37567">MNTPDSAPTLRTALVVGTGLIGTSVALALSSRGVATYLADTNPAVARFAAELGAGRAEEPPGPVDLAILGVPPTHVGRVLADLQARDAAAAYTDVASVKALPLGDAERLGCDLCSYVGGHPMAGRERSGPAAARGDLFEGRPWVLTPSPHTSPHALAAARELARLCGALPIEMDPAAHDHAVALVSHAPHLVSSLMAARLADAADEAVRLCGQGIRDVTRIAASDPALWVDILSCNAAAVADVLEALGRDLDKTVTALRALAAGHGSADPADLTDVLKRGNAGVARIPGKHGAPPARYAVVPVIIGDRPGELARLFTDVGEAGVNIEDLAIEHSPGQPVGLVEISVEPAVAATLTAELRRRGWTVQE</sequence>
<reference evidence="12 13" key="1">
    <citation type="submission" date="2015-02" db="EMBL/GenBank/DDBJ databases">
        <title>Physiological reanalysis, assessment of diazotrophy, and genome sequences of multiple isolates of Streptomyces thermoautotrophicus.</title>
        <authorList>
            <person name="MacKellar D.C."/>
            <person name="Lieber L."/>
            <person name="Norman J."/>
            <person name="Bolger A."/>
            <person name="Tobin C."/>
            <person name="Murray J.W."/>
            <person name="Prell J."/>
        </authorList>
    </citation>
    <scope>NUCLEOTIDE SEQUENCE [LARGE SCALE GENOMIC DNA]</scope>
    <source>
        <strain evidence="12 13">UBT1</strain>
    </source>
</reference>
<dbReference type="RefSeq" id="WP_067068349.1">
    <property type="nucleotide sequence ID" value="NZ_CP171739.1"/>
</dbReference>
<dbReference type="GO" id="GO:0006571">
    <property type="term" value="P:tyrosine biosynthetic process"/>
    <property type="evidence" value="ECO:0007669"/>
    <property type="project" value="UniProtKB-UniPathway"/>
</dbReference>
<dbReference type="InterPro" id="IPR045865">
    <property type="entry name" value="ACT-like_dom_sf"/>
</dbReference>
<evidence type="ECO:0000256" key="3">
    <source>
        <dbReference type="ARBA" id="ARBA00012068"/>
    </source>
</evidence>
<dbReference type="Proteomes" id="UP000070659">
    <property type="component" value="Unassembled WGS sequence"/>
</dbReference>
<comment type="similarity">
    <text evidence="2">Belongs to the prephenate/arogenate dehydrogenase family.</text>
</comment>
<dbReference type="InterPro" id="IPR003099">
    <property type="entry name" value="Prephen_DH"/>
</dbReference>
<evidence type="ECO:0000259" key="10">
    <source>
        <dbReference type="PROSITE" id="PS51176"/>
    </source>
</evidence>
<evidence type="ECO:0000256" key="6">
    <source>
        <dbReference type="ARBA" id="ARBA00023002"/>
    </source>
</evidence>
<accession>A0A132N526</accession>
<dbReference type="SUPFAM" id="SSF48179">
    <property type="entry name" value="6-phosphogluconate dehydrogenase C-terminal domain-like"/>
    <property type="match status" value="1"/>
</dbReference>
<name>A0A132N526_9ACTN</name>
<dbReference type="InterPro" id="IPR002912">
    <property type="entry name" value="ACT_dom"/>
</dbReference>
<dbReference type="GO" id="GO:0004665">
    <property type="term" value="F:prephenate dehydrogenase (NADP+) activity"/>
    <property type="evidence" value="ECO:0007669"/>
    <property type="project" value="InterPro"/>
</dbReference>
<dbReference type="Gene3D" id="1.10.3660.10">
    <property type="entry name" value="6-phosphogluconate dehydrogenase C-terminal like domain"/>
    <property type="match status" value="1"/>
</dbReference>
<dbReference type="SUPFAM" id="SSF51735">
    <property type="entry name" value="NAD(P)-binding Rossmann-fold domains"/>
    <property type="match status" value="1"/>
</dbReference>